<keyword evidence="2" id="KW-0808">Transferase</keyword>
<dbReference type="PANTHER" id="PTHR43685">
    <property type="entry name" value="GLYCOSYLTRANSFERASE"/>
    <property type="match status" value="1"/>
</dbReference>
<dbReference type="InterPro" id="IPR029044">
    <property type="entry name" value="Nucleotide-diphossugar_trans"/>
</dbReference>
<proteinExistence type="predicted"/>
<reference evidence="2 3" key="1">
    <citation type="submission" date="2017-03" db="EMBL/GenBank/DDBJ databases">
        <authorList>
            <person name="Afonso C.L."/>
            <person name="Miller P.J."/>
            <person name="Scott M.A."/>
            <person name="Spackman E."/>
            <person name="Goraichik I."/>
            <person name="Dimitrov K.M."/>
            <person name="Suarez D.L."/>
            <person name="Swayne D.E."/>
        </authorList>
    </citation>
    <scope>NUCLEOTIDE SEQUENCE [LARGE SCALE GENOMIC DNA]</scope>
    <source>
        <strain evidence="2 3">CECT 7745</strain>
    </source>
</reference>
<evidence type="ECO:0000313" key="2">
    <source>
        <dbReference type="EMBL" id="SMC10758.1"/>
    </source>
</evidence>
<keyword evidence="3" id="KW-1185">Reference proteome</keyword>
<name>A0A1X7BMB2_9RHOB</name>
<gene>
    <name evidence="2" type="primary">epsE_3</name>
    <name evidence="2" type="ORF">ROA7745_00565</name>
</gene>
<dbReference type="SUPFAM" id="SSF53448">
    <property type="entry name" value="Nucleotide-diphospho-sugar transferases"/>
    <property type="match status" value="1"/>
</dbReference>
<dbReference type="InterPro" id="IPR001173">
    <property type="entry name" value="Glyco_trans_2-like"/>
</dbReference>
<feature type="domain" description="Glycosyltransferase 2-like" evidence="1">
    <location>
        <begin position="9"/>
        <end position="176"/>
    </location>
</feature>
<keyword evidence="2" id="KW-0328">Glycosyltransferase</keyword>
<dbReference type="Gene3D" id="3.90.550.10">
    <property type="entry name" value="Spore Coat Polysaccharide Biosynthesis Protein SpsA, Chain A"/>
    <property type="match status" value="1"/>
</dbReference>
<dbReference type="Proteomes" id="UP000193224">
    <property type="component" value="Unassembled WGS sequence"/>
</dbReference>
<evidence type="ECO:0000313" key="3">
    <source>
        <dbReference type="Proteomes" id="UP000193224"/>
    </source>
</evidence>
<dbReference type="GO" id="GO:0016757">
    <property type="term" value="F:glycosyltransferase activity"/>
    <property type="evidence" value="ECO:0007669"/>
    <property type="project" value="UniProtKB-KW"/>
</dbReference>
<protein>
    <submittedName>
        <fullName evidence="2">Putative glycosyltransferase EpsE</fullName>
        <ecNumber evidence="2">2.4.-.-</ecNumber>
    </submittedName>
</protein>
<dbReference type="AlphaFoldDB" id="A0A1X7BMB2"/>
<dbReference type="EC" id="2.4.-.-" evidence="2"/>
<dbReference type="RefSeq" id="WP_085798689.1">
    <property type="nucleotide sequence ID" value="NZ_FWXB01000001.1"/>
</dbReference>
<organism evidence="2 3">
    <name type="scientific">Roseovarius aestuarii</name>
    <dbReference type="NCBI Taxonomy" id="475083"/>
    <lineage>
        <taxon>Bacteria</taxon>
        <taxon>Pseudomonadati</taxon>
        <taxon>Pseudomonadota</taxon>
        <taxon>Alphaproteobacteria</taxon>
        <taxon>Rhodobacterales</taxon>
        <taxon>Roseobacteraceae</taxon>
        <taxon>Roseovarius</taxon>
    </lineage>
</organism>
<dbReference type="PANTHER" id="PTHR43685:SF2">
    <property type="entry name" value="GLYCOSYLTRANSFERASE 2-LIKE DOMAIN-CONTAINING PROTEIN"/>
    <property type="match status" value="1"/>
</dbReference>
<dbReference type="EMBL" id="FWXB01000001">
    <property type="protein sequence ID" value="SMC10758.1"/>
    <property type="molecule type" value="Genomic_DNA"/>
</dbReference>
<dbReference type="OrthoDB" id="9807795at2"/>
<dbReference type="InterPro" id="IPR050834">
    <property type="entry name" value="Glycosyltransf_2"/>
</dbReference>
<sequence>MSKSQYRASILLLAYNQEDYIREAVNCALSQDAEGLEIILSDDCSQDATFKIMCEMADAYDGPHDIVLNQNRKNLGVNRHINHLVDMASAEVCVPFPADDTSMPNRVSRLLEVMERDDALLVHTDASTVDGDGNPSEAWHHHALFYHTTDVTKAALSDSLFLGATSAYRRELWRKYGPLPSYSKAFEDLITGFRAALEGRISYIDEKLVCYRQDVGISNAGGVSTRYRLDTMAESRERRKKMFVPRMTLFEQRLKDARTFGLPEDHDIIQSLEAAVEKVRLRGHFYIMPWWRYVLKYGGPAIKTTLSELNYIVKRK</sequence>
<accession>A0A1X7BMB2</accession>
<evidence type="ECO:0000259" key="1">
    <source>
        <dbReference type="Pfam" id="PF00535"/>
    </source>
</evidence>
<dbReference type="Pfam" id="PF00535">
    <property type="entry name" value="Glycos_transf_2"/>
    <property type="match status" value="1"/>
</dbReference>